<protein>
    <recommendedName>
        <fullName evidence="5">Lipoprotein</fullName>
    </recommendedName>
</protein>
<dbReference type="EMBL" id="BSTJ01000006">
    <property type="protein sequence ID" value="GLY76731.1"/>
    <property type="molecule type" value="Genomic_DNA"/>
</dbReference>
<proteinExistence type="predicted"/>
<evidence type="ECO:0000256" key="2">
    <source>
        <dbReference type="SAM" id="SignalP"/>
    </source>
</evidence>
<keyword evidence="2" id="KW-0732">Signal</keyword>
<dbReference type="AlphaFoldDB" id="A0A9W6VSL6"/>
<organism evidence="3 4">
    <name type="scientific">Actinoallomurus iriomotensis</name>
    <dbReference type="NCBI Taxonomy" id="478107"/>
    <lineage>
        <taxon>Bacteria</taxon>
        <taxon>Bacillati</taxon>
        <taxon>Actinomycetota</taxon>
        <taxon>Actinomycetes</taxon>
        <taxon>Streptosporangiales</taxon>
        <taxon>Thermomonosporaceae</taxon>
        <taxon>Actinoallomurus</taxon>
    </lineage>
</organism>
<reference evidence="3" key="1">
    <citation type="submission" date="2023-03" db="EMBL/GenBank/DDBJ databases">
        <title>Actinoallomurus iriomotensis NBRC 103681.</title>
        <authorList>
            <person name="Ichikawa N."/>
            <person name="Sato H."/>
            <person name="Tonouchi N."/>
        </authorList>
    </citation>
    <scope>NUCLEOTIDE SEQUENCE</scope>
    <source>
        <strain evidence="3">NBRC 103681</strain>
    </source>
</reference>
<evidence type="ECO:0000313" key="3">
    <source>
        <dbReference type="EMBL" id="GLY76731.1"/>
    </source>
</evidence>
<feature type="signal peptide" evidence="2">
    <location>
        <begin position="1"/>
        <end position="24"/>
    </location>
</feature>
<sequence>MSPFRPAVLVAVVTLACLSTACRSGDESAKADTPARPTATAPTRAPASPTAVASPTCPSRAEIADAVSSADHSTGVIVSTKVVCQDGWATVPMRYPGSDPARAVVRMQNGELRLVTYGTDGLCGNPKMKNAPAEIKKALGPYC</sequence>
<feature type="chain" id="PRO_5040956941" description="Lipoprotein" evidence="2">
    <location>
        <begin position="25"/>
        <end position="143"/>
    </location>
</feature>
<name>A0A9W6VSL6_9ACTN</name>
<dbReference type="RefSeq" id="WP_285625368.1">
    <property type="nucleotide sequence ID" value="NZ_BSTJ01000006.1"/>
</dbReference>
<feature type="region of interest" description="Disordered" evidence="1">
    <location>
        <begin position="25"/>
        <end position="57"/>
    </location>
</feature>
<gene>
    <name evidence="3" type="ORF">Airi01_049980</name>
</gene>
<comment type="caution">
    <text evidence="3">The sequence shown here is derived from an EMBL/GenBank/DDBJ whole genome shotgun (WGS) entry which is preliminary data.</text>
</comment>
<evidence type="ECO:0000313" key="4">
    <source>
        <dbReference type="Proteomes" id="UP001165135"/>
    </source>
</evidence>
<dbReference type="Proteomes" id="UP001165135">
    <property type="component" value="Unassembled WGS sequence"/>
</dbReference>
<feature type="compositionally biased region" description="Low complexity" evidence="1">
    <location>
        <begin position="34"/>
        <end position="56"/>
    </location>
</feature>
<dbReference type="PROSITE" id="PS51257">
    <property type="entry name" value="PROKAR_LIPOPROTEIN"/>
    <property type="match status" value="1"/>
</dbReference>
<evidence type="ECO:0008006" key="5">
    <source>
        <dbReference type="Google" id="ProtNLM"/>
    </source>
</evidence>
<evidence type="ECO:0000256" key="1">
    <source>
        <dbReference type="SAM" id="MobiDB-lite"/>
    </source>
</evidence>
<accession>A0A9W6VSL6</accession>